<dbReference type="PANTHER" id="PTHR11214:SF3">
    <property type="entry name" value="BETA-1,3-GALACTOSYLTRANSFERASE 6"/>
    <property type="match status" value="1"/>
</dbReference>
<keyword evidence="5 10" id="KW-0812">Transmembrane</keyword>
<evidence type="ECO:0000256" key="10">
    <source>
        <dbReference type="RuleBase" id="RU363063"/>
    </source>
</evidence>
<sequence length="389" mass="45644">MLVLNICLQSFKLKWVVSENLINYKMLMILMRRYKSMILASIFFFYIGCGLTLSFLRLECVDAVSSVNKVTKPYSKSEYVVLIVSGPDNEEKRDVIRATWAKLATNIFIENGEKLFKWNHTWIGQTVQQDLIKFYFAIGTKGLSRNKLDKLRNENSRTHDLLILDQLEDSYRNLALKMLHALSWIDKNVEGLKYLLKCDDDSFVRIDLIVKDLEAFAPDMSDRKLSNYVSYKDKLPSYKGLYWGYFDGRAKVYLNGKWQERDWFLCDHYLPYALGGGYVISQSIVNYIARNVDDLSHYISEDVSMGVWTAALKGINRVHDIRFDTQWQSRGCDEHMLVRHNQTLSDMFLMYKSLVHSHGEKLCNNELPQRMLYRYKWNVLPSMCCKQYT</sequence>
<dbReference type="GO" id="GO:0047220">
    <property type="term" value="F:galactosylxylosylprotein 3-beta-galactosyltransferase activity"/>
    <property type="evidence" value="ECO:0007669"/>
    <property type="project" value="TreeGrafter"/>
</dbReference>
<dbReference type="InterPro" id="IPR002659">
    <property type="entry name" value="Glyco_trans_31"/>
</dbReference>
<comment type="subcellular location">
    <subcellularLocation>
        <location evidence="1 10">Golgi apparatus membrane</location>
        <topology evidence="1 10">Single-pass type II membrane protein</topology>
    </subcellularLocation>
</comment>
<evidence type="ECO:0000256" key="1">
    <source>
        <dbReference type="ARBA" id="ARBA00004323"/>
    </source>
</evidence>
<keyword evidence="11" id="KW-1185">Reference proteome</keyword>
<dbReference type="GeneID" id="113522590"/>
<evidence type="ECO:0000313" key="12">
    <source>
        <dbReference type="RefSeq" id="XP_026764127.2"/>
    </source>
</evidence>
<keyword evidence="9 10" id="KW-0472">Membrane</keyword>
<dbReference type="AlphaFoldDB" id="A0A6J1X3L2"/>
<keyword evidence="4" id="KW-0808">Transferase</keyword>
<dbReference type="RefSeq" id="XP_026764127.2">
    <property type="nucleotide sequence ID" value="XM_026908326.3"/>
</dbReference>
<evidence type="ECO:0000256" key="7">
    <source>
        <dbReference type="ARBA" id="ARBA00022989"/>
    </source>
</evidence>
<evidence type="ECO:0000256" key="5">
    <source>
        <dbReference type="ARBA" id="ARBA00022692"/>
    </source>
</evidence>
<evidence type="ECO:0000256" key="3">
    <source>
        <dbReference type="ARBA" id="ARBA00022676"/>
    </source>
</evidence>
<dbReference type="EC" id="2.4.1.-" evidence="10"/>
<evidence type="ECO:0000256" key="8">
    <source>
        <dbReference type="ARBA" id="ARBA00023034"/>
    </source>
</evidence>
<evidence type="ECO:0000256" key="4">
    <source>
        <dbReference type="ARBA" id="ARBA00022679"/>
    </source>
</evidence>
<evidence type="ECO:0000256" key="9">
    <source>
        <dbReference type="ARBA" id="ARBA00023136"/>
    </source>
</evidence>
<dbReference type="PANTHER" id="PTHR11214">
    <property type="entry name" value="BETA-1,3-N-ACETYLGLUCOSAMINYLTRANSFERASE"/>
    <property type="match status" value="1"/>
</dbReference>
<dbReference type="FunCoup" id="A0A6J1X3L2">
    <property type="interactions" value="150"/>
</dbReference>
<evidence type="ECO:0000256" key="2">
    <source>
        <dbReference type="ARBA" id="ARBA00008661"/>
    </source>
</evidence>
<dbReference type="Pfam" id="PF01762">
    <property type="entry name" value="Galactosyl_T"/>
    <property type="match status" value="1"/>
</dbReference>
<organism evidence="11 12">
    <name type="scientific">Galleria mellonella</name>
    <name type="common">Greater wax moth</name>
    <dbReference type="NCBI Taxonomy" id="7137"/>
    <lineage>
        <taxon>Eukaryota</taxon>
        <taxon>Metazoa</taxon>
        <taxon>Ecdysozoa</taxon>
        <taxon>Arthropoda</taxon>
        <taxon>Hexapoda</taxon>
        <taxon>Insecta</taxon>
        <taxon>Pterygota</taxon>
        <taxon>Neoptera</taxon>
        <taxon>Endopterygota</taxon>
        <taxon>Lepidoptera</taxon>
        <taxon>Glossata</taxon>
        <taxon>Ditrysia</taxon>
        <taxon>Pyraloidea</taxon>
        <taxon>Pyralidae</taxon>
        <taxon>Galleriinae</taxon>
        <taxon>Galleria</taxon>
    </lineage>
</organism>
<dbReference type="KEGG" id="gmw:113522590"/>
<dbReference type="InParanoid" id="A0A6J1X3L2"/>
<evidence type="ECO:0000256" key="6">
    <source>
        <dbReference type="ARBA" id="ARBA00022968"/>
    </source>
</evidence>
<dbReference type="Proteomes" id="UP001652740">
    <property type="component" value="Unplaced"/>
</dbReference>
<dbReference type="GO" id="GO:0000139">
    <property type="term" value="C:Golgi membrane"/>
    <property type="evidence" value="ECO:0007669"/>
    <property type="project" value="UniProtKB-SubCell"/>
</dbReference>
<name>A0A6J1X3L2_GALME</name>
<keyword evidence="3 10" id="KW-0328">Glycosyltransferase</keyword>
<proteinExistence type="inferred from homology"/>
<dbReference type="GO" id="GO:0006493">
    <property type="term" value="P:protein O-linked glycosylation"/>
    <property type="evidence" value="ECO:0007669"/>
    <property type="project" value="TreeGrafter"/>
</dbReference>
<evidence type="ECO:0000313" key="11">
    <source>
        <dbReference type="Proteomes" id="UP001652740"/>
    </source>
</evidence>
<comment type="similarity">
    <text evidence="2 10">Belongs to the glycosyltransferase 31 family.</text>
</comment>
<gene>
    <name evidence="12" type="primary">LOC113522590</name>
</gene>
<dbReference type="Gene3D" id="3.90.550.50">
    <property type="match status" value="1"/>
</dbReference>
<protein>
    <recommendedName>
        <fullName evidence="10">Hexosyltransferase</fullName>
        <ecNumber evidence="10">2.4.1.-</ecNumber>
    </recommendedName>
</protein>
<feature type="transmembrane region" description="Helical" evidence="10">
    <location>
        <begin position="36"/>
        <end position="56"/>
    </location>
</feature>
<keyword evidence="7 10" id="KW-1133">Transmembrane helix</keyword>
<dbReference type="GO" id="GO:0006024">
    <property type="term" value="P:glycosaminoglycan biosynthetic process"/>
    <property type="evidence" value="ECO:0007669"/>
    <property type="project" value="UniProtKB-ARBA"/>
</dbReference>
<keyword evidence="6 10" id="KW-0735">Signal-anchor</keyword>
<accession>A0A6J1X3L2</accession>
<reference evidence="12" key="1">
    <citation type="submission" date="2025-08" db="UniProtKB">
        <authorList>
            <consortium name="RefSeq"/>
        </authorList>
    </citation>
    <scope>IDENTIFICATION</scope>
    <source>
        <tissue evidence="12">Whole larvae</tissue>
    </source>
</reference>
<keyword evidence="8 10" id="KW-0333">Golgi apparatus</keyword>